<keyword evidence="2" id="KW-1185">Reference proteome</keyword>
<gene>
    <name evidence="1" type="ORF">K443DRAFT_582508</name>
</gene>
<evidence type="ECO:0000313" key="2">
    <source>
        <dbReference type="Proteomes" id="UP000054477"/>
    </source>
</evidence>
<protein>
    <submittedName>
        <fullName evidence="1">Uncharacterized protein</fullName>
    </submittedName>
</protein>
<accession>A0A0C9WR90</accession>
<organism evidence="1 2">
    <name type="scientific">Laccaria amethystina LaAM-08-1</name>
    <dbReference type="NCBI Taxonomy" id="1095629"/>
    <lineage>
        <taxon>Eukaryota</taxon>
        <taxon>Fungi</taxon>
        <taxon>Dikarya</taxon>
        <taxon>Basidiomycota</taxon>
        <taxon>Agaricomycotina</taxon>
        <taxon>Agaricomycetes</taxon>
        <taxon>Agaricomycetidae</taxon>
        <taxon>Agaricales</taxon>
        <taxon>Agaricineae</taxon>
        <taxon>Hydnangiaceae</taxon>
        <taxon>Laccaria</taxon>
    </lineage>
</organism>
<dbReference type="EMBL" id="KN838614">
    <property type="protein sequence ID" value="KIK00990.1"/>
    <property type="molecule type" value="Genomic_DNA"/>
</dbReference>
<reference evidence="1 2" key="1">
    <citation type="submission" date="2014-04" db="EMBL/GenBank/DDBJ databases">
        <authorList>
            <consortium name="DOE Joint Genome Institute"/>
            <person name="Kuo A."/>
            <person name="Kohler A."/>
            <person name="Nagy L.G."/>
            <person name="Floudas D."/>
            <person name="Copeland A."/>
            <person name="Barry K.W."/>
            <person name="Cichocki N."/>
            <person name="Veneault-Fourrey C."/>
            <person name="LaButti K."/>
            <person name="Lindquist E.A."/>
            <person name="Lipzen A."/>
            <person name="Lundell T."/>
            <person name="Morin E."/>
            <person name="Murat C."/>
            <person name="Sun H."/>
            <person name="Tunlid A."/>
            <person name="Henrissat B."/>
            <person name="Grigoriev I.V."/>
            <person name="Hibbett D.S."/>
            <person name="Martin F."/>
            <person name="Nordberg H.P."/>
            <person name="Cantor M.N."/>
            <person name="Hua S.X."/>
        </authorList>
    </citation>
    <scope>NUCLEOTIDE SEQUENCE [LARGE SCALE GENOMIC DNA]</scope>
    <source>
        <strain evidence="1 2">LaAM-08-1</strain>
    </source>
</reference>
<name>A0A0C9WR90_9AGAR</name>
<dbReference type="Proteomes" id="UP000054477">
    <property type="component" value="Unassembled WGS sequence"/>
</dbReference>
<dbReference type="STRING" id="1095629.A0A0C9WR90"/>
<dbReference type="OrthoDB" id="2802364at2759"/>
<dbReference type="AlphaFoldDB" id="A0A0C9WR90"/>
<evidence type="ECO:0000313" key="1">
    <source>
        <dbReference type="EMBL" id="KIK00990.1"/>
    </source>
</evidence>
<reference evidence="2" key="2">
    <citation type="submission" date="2015-01" db="EMBL/GenBank/DDBJ databases">
        <title>Evolutionary Origins and Diversification of the Mycorrhizal Mutualists.</title>
        <authorList>
            <consortium name="DOE Joint Genome Institute"/>
            <consortium name="Mycorrhizal Genomics Consortium"/>
            <person name="Kohler A."/>
            <person name="Kuo A."/>
            <person name="Nagy L.G."/>
            <person name="Floudas D."/>
            <person name="Copeland A."/>
            <person name="Barry K.W."/>
            <person name="Cichocki N."/>
            <person name="Veneault-Fourrey C."/>
            <person name="LaButti K."/>
            <person name="Lindquist E.A."/>
            <person name="Lipzen A."/>
            <person name="Lundell T."/>
            <person name="Morin E."/>
            <person name="Murat C."/>
            <person name="Riley R."/>
            <person name="Ohm R."/>
            <person name="Sun H."/>
            <person name="Tunlid A."/>
            <person name="Henrissat B."/>
            <person name="Grigoriev I.V."/>
            <person name="Hibbett D.S."/>
            <person name="Martin F."/>
        </authorList>
    </citation>
    <scope>NUCLEOTIDE SEQUENCE [LARGE SCALE GENOMIC DNA]</scope>
    <source>
        <strain evidence="2">LaAM-08-1</strain>
    </source>
</reference>
<dbReference type="HOGENOM" id="CLU_090069_0_0_1"/>
<sequence length="219" mass="24378">MQRPSLLAREEPYNALCHHFNVSADVRVRELLPATVDMVVLRDAHTPTHVIAAIQADGSPSTYPLMLPIDVNSYERGFRVGLDMPDTLPGTTAPIPHELENSQTLVVTLPVIPLTVPHVGSLPLLLLYGLGLETQPNLLAWRLLPSQVVEEFPNAAAMAQNFARLNDDEFGKFFGYNQGLWKNILALGLTDTRTVELVQTAWNVTAEARRIRQRSTPRR</sequence>
<proteinExistence type="predicted"/>